<feature type="region of interest" description="Disordered" evidence="1">
    <location>
        <begin position="94"/>
        <end position="373"/>
    </location>
</feature>
<dbReference type="AlphaFoldDB" id="A0A5C3NER5"/>
<feature type="compositionally biased region" description="Basic and acidic residues" evidence="1">
    <location>
        <begin position="310"/>
        <end position="322"/>
    </location>
</feature>
<evidence type="ECO:0000313" key="3">
    <source>
        <dbReference type="Proteomes" id="UP000305948"/>
    </source>
</evidence>
<evidence type="ECO:0000313" key="2">
    <source>
        <dbReference type="EMBL" id="TFK56399.1"/>
    </source>
</evidence>
<sequence length="472" mass="55162">MSQNSLSSVVSGLVRAQVGSSVPSTVTDEDLDRHVAELILKEAKRKAERYASQGIRAFLPETSNAPKTNKRFLSSIIRNTDDHNKTILRAQAQAAQEIKQQREEEERRERRVRAEEAAEAQRLRRRARDSSRDGWRSSKRRERSWERRDDYDDDYDRERRRKSSRRHRHGDDHSRRHHSSRHKRSHSSDRSDDEDRRSKEGSEEDEERHSRRRRDKKRARSISEDSRYNRRKDRRDEKKSARLRSPLPSDSEDSRPHPRRDREPSKRMSGNATDDDRTPGPSRKSSKSRSRSRELHKASTTSSRRPASPHSDEAVREAELRSKLKGKGKAREEDLPSDSRKKNSSRSTRVKSPSRSPHPSPGPRIESKMDKYFETSYDPRLDVEPLKVPDIPATGLIDDTAFEGWDAMLKVIEMRRQDKVEKKWLAKHGIKEEKKTGTSSTERWDSGPSVMDIEYKKRGHVREWDLCKETPT</sequence>
<protein>
    <submittedName>
        <fullName evidence="2">Uncharacterized protein</fullName>
    </submittedName>
</protein>
<reference evidence="2 3" key="1">
    <citation type="journal article" date="2019" name="Nat. Ecol. Evol.">
        <title>Megaphylogeny resolves global patterns of mushroom evolution.</title>
        <authorList>
            <person name="Varga T."/>
            <person name="Krizsan K."/>
            <person name="Foldi C."/>
            <person name="Dima B."/>
            <person name="Sanchez-Garcia M."/>
            <person name="Sanchez-Ramirez S."/>
            <person name="Szollosi G.J."/>
            <person name="Szarkandi J.G."/>
            <person name="Papp V."/>
            <person name="Albert L."/>
            <person name="Andreopoulos W."/>
            <person name="Angelini C."/>
            <person name="Antonin V."/>
            <person name="Barry K.W."/>
            <person name="Bougher N.L."/>
            <person name="Buchanan P."/>
            <person name="Buyck B."/>
            <person name="Bense V."/>
            <person name="Catcheside P."/>
            <person name="Chovatia M."/>
            <person name="Cooper J."/>
            <person name="Damon W."/>
            <person name="Desjardin D."/>
            <person name="Finy P."/>
            <person name="Geml J."/>
            <person name="Haridas S."/>
            <person name="Hughes K."/>
            <person name="Justo A."/>
            <person name="Karasinski D."/>
            <person name="Kautmanova I."/>
            <person name="Kiss B."/>
            <person name="Kocsube S."/>
            <person name="Kotiranta H."/>
            <person name="LaButti K.M."/>
            <person name="Lechner B.E."/>
            <person name="Liimatainen K."/>
            <person name="Lipzen A."/>
            <person name="Lukacs Z."/>
            <person name="Mihaltcheva S."/>
            <person name="Morgado L.N."/>
            <person name="Niskanen T."/>
            <person name="Noordeloos M.E."/>
            <person name="Ohm R.A."/>
            <person name="Ortiz-Santana B."/>
            <person name="Ovrebo C."/>
            <person name="Racz N."/>
            <person name="Riley R."/>
            <person name="Savchenko A."/>
            <person name="Shiryaev A."/>
            <person name="Soop K."/>
            <person name="Spirin V."/>
            <person name="Szebenyi C."/>
            <person name="Tomsovsky M."/>
            <person name="Tulloss R.E."/>
            <person name="Uehling J."/>
            <person name="Grigoriev I.V."/>
            <person name="Vagvolgyi C."/>
            <person name="Papp T."/>
            <person name="Martin F.M."/>
            <person name="Miettinen O."/>
            <person name="Hibbett D.S."/>
            <person name="Nagy L.G."/>
        </authorList>
    </citation>
    <scope>NUCLEOTIDE SEQUENCE [LARGE SCALE GENOMIC DNA]</scope>
    <source>
        <strain evidence="2 3">OMC1185</strain>
    </source>
</reference>
<dbReference type="OrthoDB" id="2431475at2759"/>
<gene>
    <name evidence="2" type="ORF">OE88DRAFT_1649672</name>
</gene>
<dbReference type="STRING" id="5364.A0A5C3NER5"/>
<evidence type="ECO:0000256" key="1">
    <source>
        <dbReference type="SAM" id="MobiDB-lite"/>
    </source>
</evidence>
<proteinExistence type="predicted"/>
<feature type="compositionally biased region" description="Basic residues" evidence="1">
    <location>
        <begin position="175"/>
        <end position="185"/>
    </location>
</feature>
<dbReference type="PANTHER" id="PTHR40132:SF1">
    <property type="entry name" value="PRE-MRNA-SPLICING FACTOR 38B"/>
    <property type="match status" value="1"/>
</dbReference>
<dbReference type="EMBL" id="ML213503">
    <property type="protein sequence ID" value="TFK56399.1"/>
    <property type="molecule type" value="Genomic_DNA"/>
</dbReference>
<keyword evidence="3" id="KW-1185">Reference proteome</keyword>
<feature type="compositionally biased region" description="Basic and acidic residues" evidence="1">
    <location>
        <begin position="186"/>
        <end position="201"/>
    </location>
</feature>
<feature type="compositionally biased region" description="Basic and acidic residues" evidence="1">
    <location>
        <begin position="221"/>
        <end position="240"/>
    </location>
</feature>
<feature type="compositionally biased region" description="Basic and acidic residues" evidence="1">
    <location>
        <begin position="99"/>
        <end position="136"/>
    </location>
</feature>
<dbReference type="Proteomes" id="UP000305948">
    <property type="component" value="Unassembled WGS sequence"/>
</dbReference>
<feature type="compositionally biased region" description="Basic residues" evidence="1">
    <location>
        <begin position="159"/>
        <end position="168"/>
    </location>
</feature>
<feature type="compositionally biased region" description="Basic and acidic residues" evidence="1">
    <location>
        <begin position="329"/>
        <end position="341"/>
    </location>
</feature>
<feature type="compositionally biased region" description="Basic and acidic residues" evidence="1">
    <location>
        <begin position="252"/>
        <end position="266"/>
    </location>
</feature>
<organism evidence="2 3">
    <name type="scientific">Heliocybe sulcata</name>
    <dbReference type="NCBI Taxonomy" id="5364"/>
    <lineage>
        <taxon>Eukaryota</taxon>
        <taxon>Fungi</taxon>
        <taxon>Dikarya</taxon>
        <taxon>Basidiomycota</taxon>
        <taxon>Agaricomycotina</taxon>
        <taxon>Agaricomycetes</taxon>
        <taxon>Gloeophyllales</taxon>
        <taxon>Gloeophyllaceae</taxon>
        <taxon>Heliocybe</taxon>
    </lineage>
</organism>
<name>A0A5C3NER5_9AGAM</name>
<accession>A0A5C3NER5</accession>
<dbReference type="PANTHER" id="PTHR40132">
    <property type="entry name" value="PRE-MRNA-SPLICING FACTOR 38B"/>
    <property type="match status" value="1"/>
</dbReference>
<feature type="compositionally biased region" description="Basic residues" evidence="1">
    <location>
        <begin position="210"/>
        <end position="220"/>
    </location>
</feature>